<reference evidence="2 3" key="1">
    <citation type="journal article" date="2019" name="Commun. Biol.">
        <title>The bagworm genome reveals a unique fibroin gene that provides high tensile strength.</title>
        <authorList>
            <person name="Kono N."/>
            <person name="Nakamura H."/>
            <person name="Ohtoshi R."/>
            <person name="Tomita M."/>
            <person name="Numata K."/>
            <person name="Arakawa K."/>
        </authorList>
    </citation>
    <scope>NUCLEOTIDE SEQUENCE [LARGE SCALE GENOMIC DNA]</scope>
</reference>
<sequence length="86" mass="9495">MKSAATRPHVPHSRWSRYVQKQIAIIGSGTPECGTSAARSRCPLRSRYGVRLASKSGLEPEKSSEGLRMAFKDQDLCDTGTSRQEE</sequence>
<protein>
    <submittedName>
        <fullName evidence="2">Uncharacterized protein</fullName>
    </submittedName>
</protein>
<evidence type="ECO:0000256" key="1">
    <source>
        <dbReference type="SAM" id="MobiDB-lite"/>
    </source>
</evidence>
<keyword evidence="3" id="KW-1185">Reference proteome</keyword>
<accession>A0A4C1ZAM6</accession>
<organism evidence="2 3">
    <name type="scientific">Eumeta variegata</name>
    <name type="common">Bagworm moth</name>
    <name type="synonym">Eumeta japonica</name>
    <dbReference type="NCBI Taxonomy" id="151549"/>
    <lineage>
        <taxon>Eukaryota</taxon>
        <taxon>Metazoa</taxon>
        <taxon>Ecdysozoa</taxon>
        <taxon>Arthropoda</taxon>
        <taxon>Hexapoda</taxon>
        <taxon>Insecta</taxon>
        <taxon>Pterygota</taxon>
        <taxon>Neoptera</taxon>
        <taxon>Endopterygota</taxon>
        <taxon>Lepidoptera</taxon>
        <taxon>Glossata</taxon>
        <taxon>Ditrysia</taxon>
        <taxon>Tineoidea</taxon>
        <taxon>Psychidae</taxon>
        <taxon>Oiketicinae</taxon>
        <taxon>Eumeta</taxon>
    </lineage>
</organism>
<feature type="region of interest" description="Disordered" evidence="1">
    <location>
        <begin position="55"/>
        <end position="86"/>
    </location>
</feature>
<dbReference type="EMBL" id="BGZK01001652">
    <property type="protein sequence ID" value="GBP83979.1"/>
    <property type="molecule type" value="Genomic_DNA"/>
</dbReference>
<comment type="caution">
    <text evidence="2">The sequence shown here is derived from an EMBL/GenBank/DDBJ whole genome shotgun (WGS) entry which is preliminary data.</text>
</comment>
<evidence type="ECO:0000313" key="3">
    <source>
        <dbReference type="Proteomes" id="UP000299102"/>
    </source>
</evidence>
<evidence type="ECO:0000313" key="2">
    <source>
        <dbReference type="EMBL" id="GBP83979.1"/>
    </source>
</evidence>
<gene>
    <name evidence="2" type="ORF">EVAR_46610_1</name>
</gene>
<feature type="compositionally biased region" description="Basic and acidic residues" evidence="1">
    <location>
        <begin position="58"/>
        <end position="75"/>
    </location>
</feature>
<dbReference type="Proteomes" id="UP000299102">
    <property type="component" value="Unassembled WGS sequence"/>
</dbReference>
<dbReference type="AlphaFoldDB" id="A0A4C1ZAM6"/>
<name>A0A4C1ZAM6_EUMVA</name>
<proteinExistence type="predicted"/>